<dbReference type="OrthoDB" id="9925779at2"/>
<comment type="caution">
    <text evidence="1">The sequence shown here is derived from an EMBL/GenBank/DDBJ whole genome shotgun (WGS) entry which is preliminary data.</text>
</comment>
<dbReference type="RefSeq" id="WP_037289247.1">
    <property type="nucleotide sequence ID" value="NZ_JEOB01000004.1"/>
</dbReference>
<organism evidence="1 2">
    <name type="scientific">Ruminococcus albus SY3</name>
    <dbReference type="NCBI Taxonomy" id="1341156"/>
    <lineage>
        <taxon>Bacteria</taxon>
        <taxon>Bacillati</taxon>
        <taxon>Bacillota</taxon>
        <taxon>Clostridia</taxon>
        <taxon>Eubacteriales</taxon>
        <taxon>Oscillospiraceae</taxon>
        <taxon>Ruminococcus</taxon>
    </lineage>
</organism>
<name>A0A011UZ96_RUMAL</name>
<gene>
    <name evidence="1" type="ORF">RASY3_14200</name>
</gene>
<sequence>MAVTLNKYGSKDNRLPAELWGLSTDEKPLESWEDITLDNGSVFLEIDTGEVFFFDKENKRWIQQ</sequence>
<proteinExistence type="predicted"/>
<keyword evidence="2" id="KW-1185">Reference proteome</keyword>
<dbReference type="AlphaFoldDB" id="A0A011UZ96"/>
<evidence type="ECO:0000313" key="2">
    <source>
        <dbReference type="Proteomes" id="UP000021369"/>
    </source>
</evidence>
<protein>
    <submittedName>
        <fullName evidence="1">Uncharacterized protein</fullName>
    </submittedName>
</protein>
<dbReference type="Proteomes" id="UP000021369">
    <property type="component" value="Unassembled WGS sequence"/>
</dbReference>
<dbReference type="EMBL" id="JEOB01000004">
    <property type="protein sequence ID" value="EXM38487.1"/>
    <property type="molecule type" value="Genomic_DNA"/>
</dbReference>
<reference evidence="1 2" key="1">
    <citation type="submission" date="2013-06" db="EMBL/GenBank/DDBJ databases">
        <title>Rumen cellulosomics: divergent fiber-degrading strategies revealed by comparative genome-wide analysis of six Ruminococcal strains.</title>
        <authorList>
            <person name="Dassa B."/>
            <person name="Borovok I."/>
            <person name="Lamed R."/>
            <person name="Flint H."/>
            <person name="Yeoman C.J."/>
            <person name="White B."/>
            <person name="Bayer E.A."/>
        </authorList>
    </citation>
    <scope>NUCLEOTIDE SEQUENCE [LARGE SCALE GENOMIC DNA]</scope>
    <source>
        <strain evidence="1 2">SY3</strain>
    </source>
</reference>
<accession>A0A011UZ96</accession>
<evidence type="ECO:0000313" key="1">
    <source>
        <dbReference type="EMBL" id="EXM38487.1"/>
    </source>
</evidence>